<organism evidence="3 4">
    <name type="scientific">Cronartium quercuum f. sp. fusiforme G11</name>
    <dbReference type="NCBI Taxonomy" id="708437"/>
    <lineage>
        <taxon>Eukaryota</taxon>
        <taxon>Fungi</taxon>
        <taxon>Dikarya</taxon>
        <taxon>Basidiomycota</taxon>
        <taxon>Pucciniomycotina</taxon>
        <taxon>Pucciniomycetes</taxon>
        <taxon>Pucciniales</taxon>
        <taxon>Coleosporiaceae</taxon>
        <taxon>Cronartium</taxon>
    </lineage>
</organism>
<comment type="caution">
    <text evidence="3">The sequence shown here is derived from an EMBL/GenBank/DDBJ whole genome shotgun (WGS) entry which is preliminary data.</text>
</comment>
<accession>A0A9P6TAA8</accession>
<dbReference type="InterPro" id="IPR016135">
    <property type="entry name" value="UBQ-conjugating_enzyme/RWD"/>
</dbReference>
<dbReference type="Gene3D" id="3.10.110.10">
    <property type="entry name" value="Ubiquitin Conjugating Enzyme"/>
    <property type="match status" value="1"/>
</dbReference>
<dbReference type="AlphaFoldDB" id="A0A9P6TAA8"/>
<protein>
    <recommendedName>
        <fullName evidence="2">UBC core domain-containing protein</fullName>
    </recommendedName>
</protein>
<sequence>MELQNGGCPTGCSLLQADNLTEWKILMSGPPDTLYADESFVLRFRFSSQYPIESPEVVFLVTPPGSQQGAGCSKDAVENREWKAPVHPHIYSNGHICASILSTGWSPVLNCFAICLTMQSMLASCKKKERPADNDRYVRNAPISPKHTRWDFHDDTV</sequence>
<dbReference type="CDD" id="cd23808">
    <property type="entry name" value="UBCc_UBE2W"/>
    <property type="match status" value="1"/>
</dbReference>
<feature type="domain" description="UBC core" evidence="2">
    <location>
        <begin position="1"/>
        <end position="157"/>
    </location>
</feature>
<evidence type="ECO:0000259" key="2">
    <source>
        <dbReference type="PROSITE" id="PS50127"/>
    </source>
</evidence>
<dbReference type="InterPro" id="IPR050113">
    <property type="entry name" value="Ub_conjugating_enzyme"/>
</dbReference>
<dbReference type="InterPro" id="IPR000608">
    <property type="entry name" value="UBC"/>
</dbReference>
<dbReference type="FunFam" id="3.10.110.10:FF:000072">
    <property type="entry name" value="Ubiquitin-conjugating enzyme E2 W"/>
    <property type="match status" value="1"/>
</dbReference>
<evidence type="ECO:0000256" key="1">
    <source>
        <dbReference type="ARBA" id="ARBA00022786"/>
    </source>
</evidence>
<dbReference type="OrthoDB" id="406833at2759"/>
<name>A0A9P6TAA8_9BASI</name>
<dbReference type="SUPFAM" id="SSF54495">
    <property type="entry name" value="UBC-like"/>
    <property type="match status" value="1"/>
</dbReference>
<dbReference type="SMART" id="SM00212">
    <property type="entry name" value="UBCc"/>
    <property type="match status" value="1"/>
</dbReference>
<dbReference type="PROSITE" id="PS50127">
    <property type="entry name" value="UBC_2"/>
    <property type="match status" value="1"/>
</dbReference>
<dbReference type="Proteomes" id="UP000886653">
    <property type="component" value="Unassembled WGS sequence"/>
</dbReference>
<evidence type="ECO:0000313" key="4">
    <source>
        <dbReference type="Proteomes" id="UP000886653"/>
    </source>
</evidence>
<proteinExistence type="predicted"/>
<keyword evidence="1" id="KW-0833">Ubl conjugation pathway</keyword>
<dbReference type="Pfam" id="PF00179">
    <property type="entry name" value="UQ_con"/>
    <property type="match status" value="1"/>
</dbReference>
<reference evidence="3" key="1">
    <citation type="submission" date="2013-11" db="EMBL/GenBank/DDBJ databases">
        <title>Genome sequence of the fusiform rust pathogen reveals effectors for host alternation and coevolution with pine.</title>
        <authorList>
            <consortium name="DOE Joint Genome Institute"/>
            <person name="Smith K."/>
            <person name="Pendleton A."/>
            <person name="Kubisiak T."/>
            <person name="Anderson C."/>
            <person name="Salamov A."/>
            <person name="Aerts A."/>
            <person name="Riley R."/>
            <person name="Clum A."/>
            <person name="Lindquist E."/>
            <person name="Ence D."/>
            <person name="Campbell M."/>
            <person name="Kronenberg Z."/>
            <person name="Feau N."/>
            <person name="Dhillon B."/>
            <person name="Hamelin R."/>
            <person name="Burleigh J."/>
            <person name="Smith J."/>
            <person name="Yandell M."/>
            <person name="Nelson C."/>
            <person name="Grigoriev I."/>
            <person name="Davis J."/>
        </authorList>
    </citation>
    <scope>NUCLEOTIDE SEQUENCE</scope>
    <source>
        <strain evidence="3">G11</strain>
    </source>
</reference>
<dbReference type="EMBL" id="MU167284">
    <property type="protein sequence ID" value="KAG0145012.1"/>
    <property type="molecule type" value="Genomic_DNA"/>
</dbReference>
<dbReference type="PANTHER" id="PTHR24067">
    <property type="entry name" value="UBIQUITIN-CONJUGATING ENZYME E2"/>
    <property type="match status" value="1"/>
</dbReference>
<gene>
    <name evidence="3" type="ORF">CROQUDRAFT_659205</name>
</gene>
<keyword evidence="4" id="KW-1185">Reference proteome</keyword>
<evidence type="ECO:0000313" key="3">
    <source>
        <dbReference type="EMBL" id="KAG0145012.1"/>
    </source>
</evidence>